<keyword evidence="5" id="KW-1185">Reference proteome</keyword>
<dbReference type="InterPro" id="IPR025711">
    <property type="entry name" value="PepSY"/>
</dbReference>
<dbReference type="Pfam" id="PF20769">
    <property type="entry name" value="YPEB_N"/>
    <property type="match status" value="1"/>
</dbReference>
<dbReference type="InterPro" id="IPR048402">
    <property type="entry name" value="YpeB_N"/>
</dbReference>
<accession>A0A429XY62</accession>
<feature type="domain" description="PepSY" evidence="1">
    <location>
        <begin position="375"/>
        <end position="431"/>
    </location>
</feature>
<dbReference type="Pfam" id="PF03413">
    <property type="entry name" value="PepSY"/>
    <property type="match status" value="1"/>
</dbReference>
<dbReference type="Pfam" id="PF14620">
    <property type="entry name" value="YPEB_PepSY1-2"/>
    <property type="match status" value="1"/>
</dbReference>
<feature type="domain" description="Sporulation protein YpeB N-terminal" evidence="3">
    <location>
        <begin position="27"/>
        <end position="162"/>
    </location>
</feature>
<evidence type="ECO:0000259" key="3">
    <source>
        <dbReference type="Pfam" id="PF20769"/>
    </source>
</evidence>
<reference evidence="4" key="1">
    <citation type="submission" date="2018-12" db="EMBL/GenBank/DDBJ databases">
        <authorList>
            <person name="Sun L."/>
            <person name="Chen Z."/>
        </authorList>
    </citation>
    <scope>NUCLEOTIDE SEQUENCE [LARGE SCALE GENOMIC DNA]</scope>
    <source>
        <strain evidence="4">3-2-2</strain>
    </source>
</reference>
<dbReference type="AlphaFoldDB" id="A0A429XY62"/>
<protein>
    <submittedName>
        <fullName evidence="4">Germination protein YpeB</fullName>
    </submittedName>
</protein>
<dbReference type="GO" id="GO:0009847">
    <property type="term" value="P:spore germination"/>
    <property type="evidence" value="ECO:0007669"/>
    <property type="project" value="InterPro"/>
</dbReference>
<evidence type="ECO:0000259" key="2">
    <source>
        <dbReference type="Pfam" id="PF14620"/>
    </source>
</evidence>
<evidence type="ECO:0000313" key="4">
    <source>
        <dbReference type="EMBL" id="RST73676.1"/>
    </source>
</evidence>
<proteinExistence type="predicted"/>
<dbReference type="InterPro" id="IPR014239">
    <property type="entry name" value="YpeB_PepSY1-2"/>
</dbReference>
<feature type="domain" description="Sporulation protein YpeB PepSY1 and PepSY2" evidence="2">
    <location>
        <begin position="180"/>
        <end position="372"/>
    </location>
</feature>
<evidence type="ECO:0000259" key="1">
    <source>
        <dbReference type="Pfam" id="PF03413"/>
    </source>
</evidence>
<dbReference type="NCBIfam" id="TIGR02889">
    <property type="entry name" value="spore_YpeB"/>
    <property type="match status" value="1"/>
</dbReference>
<dbReference type="OrthoDB" id="2372097at2"/>
<organism evidence="4 5">
    <name type="scientific">Siminovitchia acidinfaciens</name>
    <dbReference type="NCBI Taxonomy" id="2321395"/>
    <lineage>
        <taxon>Bacteria</taxon>
        <taxon>Bacillati</taxon>
        <taxon>Bacillota</taxon>
        <taxon>Bacilli</taxon>
        <taxon>Bacillales</taxon>
        <taxon>Bacillaceae</taxon>
        <taxon>Siminovitchia</taxon>
    </lineage>
</organism>
<dbReference type="Proteomes" id="UP000287156">
    <property type="component" value="Unassembled WGS sequence"/>
</dbReference>
<name>A0A429XY62_9BACI</name>
<gene>
    <name evidence="4" type="primary">ypeB</name>
    <name evidence="4" type="ORF">D4T97_012400</name>
</gene>
<dbReference type="RefSeq" id="WP_126051064.1">
    <property type="nucleotide sequence ID" value="NZ_QYTV02000005.1"/>
</dbReference>
<dbReference type="EMBL" id="QYTV02000005">
    <property type="protein sequence ID" value="RST73676.1"/>
    <property type="molecule type" value="Genomic_DNA"/>
</dbReference>
<comment type="caution">
    <text evidence="4">The sequence shown here is derived from an EMBL/GenBank/DDBJ whole genome shotgun (WGS) entry which is preliminary data.</text>
</comment>
<sequence length="450" mass="50997">MIRNILVVLLAVAAIGAGAWGYQEHQEKNTILINAENNYQRAFHDLSYQMDLLNEKLGGTIAMNSSKSLSPALADVWRITSEARSQVGQLPLTLLPFNKTEEFLSNIGTFSYRTAIRNLDEEPLSKEEQKTLKNLYKQSGEIRNELRKVQHLALKNNLRWMDVDLALASGKETADNTIIDGFKTVEKQATGYDEKNLQNPSIVSFQKRDENYERLKGEKVSKKDAISLAQKYSGIKQPEIVEVTESRKGSSYGFYNVVLVNGKGHEATMDITKKGGYPIWFIDSREVKQQQISLNEAMNKADEFLKRHDYKQLEMAESMQYDSVGLFTYVTTQNGVRIYPESIKVKVALDNGQIVGFAADDYLKSSNKRNLPEPKITLEEAKANLNPHLKVMEDRKAVIVNDLGNEVLCYEILGTMDHGDTYRIYINAESGFEEKVDKLKNAEPVYEDLL</sequence>
<evidence type="ECO:0000313" key="5">
    <source>
        <dbReference type="Proteomes" id="UP000287156"/>
    </source>
</evidence>